<reference evidence="3" key="2">
    <citation type="submission" date="2022-10" db="EMBL/GenBank/DDBJ databases">
        <authorList>
            <consortium name="ENA_rothamsted_submissions"/>
            <consortium name="culmorum"/>
            <person name="King R."/>
        </authorList>
    </citation>
    <scope>NUCLEOTIDE SEQUENCE</scope>
</reference>
<organism evidence="3 4">
    <name type="scientific">Chironomus riparius</name>
    <dbReference type="NCBI Taxonomy" id="315576"/>
    <lineage>
        <taxon>Eukaryota</taxon>
        <taxon>Metazoa</taxon>
        <taxon>Ecdysozoa</taxon>
        <taxon>Arthropoda</taxon>
        <taxon>Hexapoda</taxon>
        <taxon>Insecta</taxon>
        <taxon>Pterygota</taxon>
        <taxon>Neoptera</taxon>
        <taxon>Endopterygota</taxon>
        <taxon>Diptera</taxon>
        <taxon>Nematocera</taxon>
        <taxon>Chironomoidea</taxon>
        <taxon>Chironomidae</taxon>
        <taxon>Chironominae</taxon>
        <taxon>Chironomus</taxon>
    </lineage>
</organism>
<protein>
    <submittedName>
        <fullName evidence="3">Uncharacterized protein</fullName>
    </submittedName>
</protein>
<name>A0A9N9S671_9DIPT</name>
<evidence type="ECO:0000256" key="2">
    <source>
        <dbReference type="SAM" id="SignalP"/>
    </source>
</evidence>
<dbReference type="EMBL" id="OU895880">
    <property type="protein sequence ID" value="CAG9810881.1"/>
    <property type="molecule type" value="Genomic_DNA"/>
</dbReference>
<evidence type="ECO:0000313" key="4">
    <source>
        <dbReference type="Proteomes" id="UP001153620"/>
    </source>
</evidence>
<feature type="signal peptide" evidence="2">
    <location>
        <begin position="1"/>
        <end position="19"/>
    </location>
</feature>
<feature type="region of interest" description="Disordered" evidence="1">
    <location>
        <begin position="20"/>
        <end position="43"/>
    </location>
</feature>
<dbReference type="AlphaFoldDB" id="A0A9N9S671"/>
<keyword evidence="4" id="KW-1185">Reference proteome</keyword>
<keyword evidence="2" id="KW-0732">Signal</keyword>
<feature type="chain" id="PRO_5040142444" evidence="2">
    <location>
        <begin position="20"/>
        <end position="112"/>
    </location>
</feature>
<sequence>MKLLALLVIVLVAVTLSYSHPNGEMDQKDVSYQGGDNDPETSTVKETRWNKTKKFFSKTFNKVKNVFPSNPKNDTTEASGLEEIGIIDESSEEVQSSTPETIGFWKRVKNIW</sequence>
<dbReference type="Proteomes" id="UP001153620">
    <property type="component" value="Chromosome 4"/>
</dbReference>
<gene>
    <name evidence="3" type="ORF">CHIRRI_LOCUS13693</name>
</gene>
<proteinExistence type="predicted"/>
<evidence type="ECO:0000256" key="1">
    <source>
        <dbReference type="SAM" id="MobiDB-lite"/>
    </source>
</evidence>
<reference evidence="3" key="1">
    <citation type="submission" date="2022-01" db="EMBL/GenBank/DDBJ databases">
        <authorList>
            <person name="King R."/>
        </authorList>
    </citation>
    <scope>NUCLEOTIDE SEQUENCE</scope>
</reference>
<evidence type="ECO:0000313" key="3">
    <source>
        <dbReference type="EMBL" id="CAG9810881.1"/>
    </source>
</evidence>
<accession>A0A9N9S671</accession>